<dbReference type="Proteomes" id="UP000248790">
    <property type="component" value="Unassembled WGS sequence"/>
</dbReference>
<keyword evidence="2" id="KW-1185">Reference proteome</keyword>
<reference evidence="1 2" key="1">
    <citation type="submission" date="2018-06" db="EMBL/GenBank/DDBJ databases">
        <title>Genomic Encyclopedia of Archaeal and Bacterial Type Strains, Phase II (KMG-II): from individual species to whole genera.</title>
        <authorList>
            <person name="Goeker M."/>
        </authorList>
    </citation>
    <scope>NUCLEOTIDE SEQUENCE [LARGE SCALE GENOMIC DNA]</scope>
    <source>
        <strain evidence="1 2">DSM 21851</strain>
    </source>
</reference>
<evidence type="ECO:0000313" key="2">
    <source>
        <dbReference type="Proteomes" id="UP000248790"/>
    </source>
</evidence>
<dbReference type="AlphaFoldDB" id="A0A327WWE1"/>
<comment type="caution">
    <text evidence="1">The sequence shown here is derived from an EMBL/GenBank/DDBJ whole genome shotgun (WGS) entry which is preliminary data.</text>
</comment>
<sequence>MNKFTVLGVILGIVGIVSLGAPGVGPRTARSGFRLDTLIEIRKDTLIEKYLRDSAYKAMFQRDTTFRVDSAALRAQADSHKVALPEVVTGDLNGLAVCAGSPVSVPYSSSGGRFSPDNQFVLQLVDAAGKVTNLGEPAKAGPFGNGTLTGVIPVNTASGSRYSLRVASTNPAVNGTPQPLRVLPAPTARIELPDGSNAVTVMPGQPATFRVALSGHGPWSFRLSDGTKVQNTMTTPYEVTVMPDKPTTYKVVNVSGPCGSGTVSGEIIVNVNENPNPEIALKAPNGGYRVCTGTPFQVAFTATGKYQAGNGFVVQLADSTNNWTTISNSGTASPLVARLPYGISPKGAYKIRVASTLPSITSNAENLAVAAQAVAVLRNDTVRIDEGKTAELTVDFGGGGPWFVLLSDGTYENNIVKSPHTIRVTPNNPTPYAITSAGGACGVGEYSGRAFVKVNIPPSTITTGNLSARTICHGSEITVPFTTGGRFYANNKYVVQVADTSGRFVSLATTYKEGVLKAVINPAYLKDTLNTVRLRVTSTSPAVAGSETTIKVLAPNVSQAIVAGEGTIRPGQTSKVRVAFKNGLPPWSFVMSDGTKVNGTFLNPYVLTVAPTSSTEYTITSLSSSCGAGTPTGKALVTVEAN</sequence>
<evidence type="ECO:0008006" key="3">
    <source>
        <dbReference type="Google" id="ProtNLM"/>
    </source>
</evidence>
<name>A0A327WWE1_LARAB</name>
<proteinExistence type="predicted"/>
<dbReference type="OrthoDB" id="903241at2"/>
<organism evidence="1 2">
    <name type="scientific">Larkinella arboricola</name>
    <dbReference type="NCBI Taxonomy" id="643671"/>
    <lineage>
        <taxon>Bacteria</taxon>
        <taxon>Pseudomonadati</taxon>
        <taxon>Bacteroidota</taxon>
        <taxon>Cytophagia</taxon>
        <taxon>Cytophagales</taxon>
        <taxon>Spirosomataceae</taxon>
        <taxon>Larkinella</taxon>
    </lineage>
</organism>
<dbReference type="RefSeq" id="WP_111628604.1">
    <property type="nucleotide sequence ID" value="NZ_QLMC01000003.1"/>
</dbReference>
<accession>A0A327WWE1</accession>
<dbReference type="EMBL" id="QLMC01000003">
    <property type="protein sequence ID" value="RAJ97631.1"/>
    <property type="molecule type" value="Genomic_DNA"/>
</dbReference>
<evidence type="ECO:0000313" key="1">
    <source>
        <dbReference type="EMBL" id="RAJ97631.1"/>
    </source>
</evidence>
<gene>
    <name evidence="1" type="ORF">LX87_02534</name>
</gene>
<protein>
    <recommendedName>
        <fullName evidence="3">Ig-like domain-containing protein</fullName>
    </recommendedName>
</protein>